<accession>A0A9P0JPX5</accession>
<reference evidence="1" key="1">
    <citation type="submission" date="2022-03" db="EMBL/GenBank/DDBJ databases">
        <authorList>
            <person name="Sayadi A."/>
        </authorList>
    </citation>
    <scope>NUCLEOTIDE SEQUENCE</scope>
</reference>
<dbReference type="Proteomes" id="UP001152888">
    <property type="component" value="Unassembled WGS sequence"/>
</dbReference>
<keyword evidence="2" id="KW-1185">Reference proteome</keyword>
<comment type="caution">
    <text evidence="1">The sequence shown here is derived from an EMBL/GenBank/DDBJ whole genome shotgun (WGS) entry which is preliminary data.</text>
</comment>
<sequence length="14" mass="1516">MVAVIKNKGDVTQL</sequence>
<gene>
    <name evidence="1" type="ORF">ACAOBT_LOCUS2300</name>
</gene>
<protein>
    <submittedName>
        <fullName evidence="1">Uncharacterized protein</fullName>
    </submittedName>
</protein>
<organism evidence="1 2">
    <name type="scientific">Acanthoscelides obtectus</name>
    <name type="common">Bean weevil</name>
    <name type="synonym">Bruchus obtectus</name>
    <dbReference type="NCBI Taxonomy" id="200917"/>
    <lineage>
        <taxon>Eukaryota</taxon>
        <taxon>Metazoa</taxon>
        <taxon>Ecdysozoa</taxon>
        <taxon>Arthropoda</taxon>
        <taxon>Hexapoda</taxon>
        <taxon>Insecta</taxon>
        <taxon>Pterygota</taxon>
        <taxon>Neoptera</taxon>
        <taxon>Endopterygota</taxon>
        <taxon>Coleoptera</taxon>
        <taxon>Polyphaga</taxon>
        <taxon>Cucujiformia</taxon>
        <taxon>Chrysomeloidea</taxon>
        <taxon>Chrysomelidae</taxon>
        <taxon>Bruchinae</taxon>
        <taxon>Bruchini</taxon>
        <taxon>Acanthoscelides</taxon>
    </lineage>
</organism>
<evidence type="ECO:0000313" key="2">
    <source>
        <dbReference type="Proteomes" id="UP001152888"/>
    </source>
</evidence>
<proteinExistence type="predicted"/>
<evidence type="ECO:0000313" key="1">
    <source>
        <dbReference type="EMBL" id="CAH1957798.1"/>
    </source>
</evidence>
<dbReference type="EMBL" id="CAKOFQ010006674">
    <property type="protein sequence ID" value="CAH1957798.1"/>
    <property type="molecule type" value="Genomic_DNA"/>
</dbReference>
<name>A0A9P0JPX5_ACAOB</name>